<organism evidence="1 2">
    <name type="scientific">Coemansia helicoidea</name>
    <dbReference type="NCBI Taxonomy" id="1286919"/>
    <lineage>
        <taxon>Eukaryota</taxon>
        <taxon>Fungi</taxon>
        <taxon>Fungi incertae sedis</taxon>
        <taxon>Zoopagomycota</taxon>
        <taxon>Kickxellomycotina</taxon>
        <taxon>Kickxellomycetes</taxon>
        <taxon>Kickxellales</taxon>
        <taxon>Kickxellaceae</taxon>
        <taxon>Coemansia</taxon>
    </lineage>
</organism>
<evidence type="ECO:0000313" key="1">
    <source>
        <dbReference type="EMBL" id="KAJ2803141.1"/>
    </source>
</evidence>
<dbReference type="EMBL" id="JANBUN010000520">
    <property type="protein sequence ID" value="KAJ2803141.1"/>
    <property type="molecule type" value="Genomic_DNA"/>
</dbReference>
<reference evidence="1" key="1">
    <citation type="submission" date="2022-07" db="EMBL/GenBank/DDBJ databases">
        <title>Phylogenomic reconstructions and comparative analyses of Kickxellomycotina fungi.</title>
        <authorList>
            <person name="Reynolds N.K."/>
            <person name="Stajich J.E."/>
            <person name="Barry K."/>
            <person name="Grigoriev I.V."/>
            <person name="Crous P."/>
            <person name="Smith M.E."/>
        </authorList>
    </citation>
    <scope>NUCLEOTIDE SEQUENCE</scope>
    <source>
        <strain evidence="1">BCRC 34780</strain>
    </source>
</reference>
<evidence type="ECO:0000313" key="2">
    <source>
        <dbReference type="Proteomes" id="UP001140087"/>
    </source>
</evidence>
<gene>
    <name evidence="1" type="ORF">H4R21_002147</name>
</gene>
<sequence length="147" mass="15677">MSPDTELIVKAAVGSGLVCGFIFCAAAVVYFFQIECRPRPRIRRARRREVHPLWILGSVRGGGTAKAAPTLTAAEIEALFPARPSAAGGHTVCSVCLDTLGPGHSARRLVCEHEFHTHCIDPWLTTNATCPTCRTQAATDAAPPEAV</sequence>
<comment type="caution">
    <text evidence="1">The sequence shown here is derived from an EMBL/GenBank/DDBJ whole genome shotgun (WGS) entry which is preliminary data.</text>
</comment>
<proteinExistence type="predicted"/>
<protein>
    <submittedName>
        <fullName evidence="1">Uncharacterized protein</fullName>
    </submittedName>
</protein>
<accession>A0ACC1L7T6</accession>
<name>A0ACC1L7T6_9FUNG</name>
<dbReference type="Proteomes" id="UP001140087">
    <property type="component" value="Unassembled WGS sequence"/>
</dbReference>
<keyword evidence="2" id="KW-1185">Reference proteome</keyword>